<feature type="domain" description="PKD" evidence="2">
    <location>
        <begin position="199"/>
        <end position="279"/>
    </location>
</feature>
<dbReference type="CDD" id="cd00146">
    <property type="entry name" value="PKD"/>
    <property type="match status" value="3"/>
</dbReference>
<keyword evidence="1" id="KW-0732">Signal</keyword>
<dbReference type="PANTHER" id="PTHR36842:SF1">
    <property type="entry name" value="PROTEIN TOLB"/>
    <property type="match status" value="1"/>
</dbReference>
<sequence length="501" mass="52937">MKTKRSIFIIALLLVAAACKKEETQPLEPDFSVTKQEILAGETLTFTDISAGQPSSWNWEFEGGTPARSDLSGPVVTYNQPGTYAVSLEIRNAAGNAVEKKTGYIKVGYRDVVADFSTSATTVKQEESITFTDKSSGMPTAWAWEFSSGSTVIRSEQQNPVVKFSTPGVYTVKLTATNPKGNHTVVREKLLTVVDITSVEAAFDSDQTATYAGGSIQFTDKSVGTATSWNWTFEGAAVTSSSSQNPRVTYPAPGRYKVKLVTSNAARSSTIEKENYVLVVPAAGLTAFYPFNGSIDDAGPSKLVSTAVGTVTFAGADRIAAAGRAATFGTSGGFTVADNDAMNFGTGDYSVSCWVRTTTTTSGMIWQESGGKGSGDNQTWLRLLGTATNLTSFATEDAAGGSTINLTTAANGDAAKTNDGAWHHIVCTRAGTLTAIYIDGVKIREISSGTGVKNTSNAGNFKVGMQEGTGGFSRQYVGQIDDIIIYKKALSQAEINTLKNL</sequence>
<dbReference type="AlphaFoldDB" id="A0A2T3HMA2"/>
<dbReference type="PROSITE" id="PS50093">
    <property type="entry name" value="PKD"/>
    <property type="match status" value="3"/>
</dbReference>
<organism evidence="3 4">
    <name type="scientific">Pedobacter yulinensis</name>
    <dbReference type="NCBI Taxonomy" id="2126353"/>
    <lineage>
        <taxon>Bacteria</taxon>
        <taxon>Pseudomonadati</taxon>
        <taxon>Bacteroidota</taxon>
        <taxon>Sphingobacteriia</taxon>
        <taxon>Sphingobacteriales</taxon>
        <taxon>Sphingobacteriaceae</taxon>
        <taxon>Pedobacter</taxon>
    </lineage>
</organism>
<dbReference type="OrthoDB" id="1491481at2"/>
<feature type="domain" description="PKD" evidence="2">
    <location>
        <begin position="40"/>
        <end position="107"/>
    </location>
</feature>
<dbReference type="GO" id="GO:0005975">
    <property type="term" value="P:carbohydrate metabolic process"/>
    <property type="evidence" value="ECO:0007669"/>
    <property type="project" value="UniProtKB-ARBA"/>
</dbReference>
<dbReference type="Pfam" id="PF13385">
    <property type="entry name" value="Laminin_G_3"/>
    <property type="match status" value="1"/>
</dbReference>
<dbReference type="InterPro" id="IPR035986">
    <property type="entry name" value="PKD_dom_sf"/>
</dbReference>
<dbReference type="SMART" id="SM00089">
    <property type="entry name" value="PKD"/>
    <property type="match status" value="3"/>
</dbReference>
<dbReference type="Pfam" id="PF18911">
    <property type="entry name" value="PKD_4"/>
    <property type="match status" value="1"/>
</dbReference>
<reference evidence="3 4" key="1">
    <citation type="submission" date="2018-03" db="EMBL/GenBank/DDBJ databases">
        <authorList>
            <person name="Keele B.F."/>
        </authorList>
    </citation>
    <scope>NUCLEOTIDE SEQUENCE [LARGE SCALE GENOMIC DNA]</scope>
    <source>
        <strain evidence="3 4">YL28-9</strain>
    </source>
</reference>
<proteinExistence type="predicted"/>
<dbReference type="InterPro" id="IPR013320">
    <property type="entry name" value="ConA-like_dom_sf"/>
</dbReference>
<dbReference type="RefSeq" id="WP_107215831.1">
    <property type="nucleotide sequence ID" value="NZ_KZ686269.1"/>
</dbReference>
<dbReference type="InterPro" id="IPR000601">
    <property type="entry name" value="PKD_dom"/>
</dbReference>
<feature type="domain" description="PKD" evidence="2">
    <location>
        <begin position="112"/>
        <end position="199"/>
    </location>
</feature>
<evidence type="ECO:0000313" key="3">
    <source>
        <dbReference type="EMBL" id="PST83570.1"/>
    </source>
</evidence>
<protein>
    <recommendedName>
        <fullName evidence="2">PKD domain-containing protein</fullName>
    </recommendedName>
</protein>
<dbReference type="Gene3D" id="2.60.120.200">
    <property type="match status" value="1"/>
</dbReference>
<dbReference type="PROSITE" id="PS51257">
    <property type="entry name" value="PROKAR_LIPOPROTEIN"/>
    <property type="match status" value="1"/>
</dbReference>
<dbReference type="EMBL" id="PYLS01000005">
    <property type="protein sequence ID" value="PST83570.1"/>
    <property type="molecule type" value="Genomic_DNA"/>
</dbReference>
<dbReference type="Proteomes" id="UP000240912">
    <property type="component" value="Unassembled WGS sequence"/>
</dbReference>
<evidence type="ECO:0000256" key="1">
    <source>
        <dbReference type="SAM" id="SignalP"/>
    </source>
</evidence>
<gene>
    <name evidence="3" type="ORF">C7T94_13585</name>
</gene>
<dbReference type="InterPro" id="IPR022409">
    <property type="entry name" value="PKD/Chitinase_dom"/>
</dbReference>
<dbReference type="GO" id="GO:0004553">
    <property type="term" value="F:hydrolase activity, hydrolyzing O-glycosyl compounds"/>
    <property type="evidence" value="ECO:0007669"/>
    <property type="project" value="UniProtKB-ARBA"/>
</dbReference>
<evidence type="ECO:0000313" key="4">
    <source>
        <dbReference type="Proteomes" id="UP000240912"/>
    </source>
</evidence>
<dbReference type="PANTHER" id="PTHR36842">
    <property type="entry name" value="PROTEIN TOLB HOMOLOG"/>
    <property type="match status" value="1"/>
</dbReference>
<accession>A0A2T3HMA2</accession>
<dbReference type="Gene3D" id="2.60.40.10">
    <property type="entry name" value="Immunoglobulins"/>
    <property type="match status" value="3"/>
</dbReference>
<feature type="chain" id="PRO_5015618872" description="PKD domain-containing protein" evidence="1">
    <location>
        <begin position="21"/>
        <end position="501"/>
    </location>
</feature>
<comment type="caution">
    <text evidence="3">The sequence shown here is derived from an EMBL/GenBank/DDBJ whole genome shotgun (WGS) entry which is preliminary data.</text>
</comment>
<name>A0A2T3HMA2_9SPHI</name>
<dbReference type="Pfam" id="PF00801">
    <property type="entry name" value="PKD"/>
    <property type="match status" value="2"/>
</dbReference>
<dbReference type="InterPro" id="IPR013783">
    <property type="entry name" value="Ig-like_fold"/>
</dbReference>
<dbReference type="SUPFAM" id="SSF49899">
    <property type="entry name" value="Concanavalin A-like lectins/glucanases"/>
    <property type="match status" value="1"/>
</dbReference>
<evidence type="ECO:0000259" key="2">
    <source>
        <dbReference type="PROSITE" id="PS50093"/>
    </source>
</evidence>
<dbReference type="SUPFAM" id="SSF49299">
    <property type="entry name" value="PKD domain"/>
    <property type="match status" value="3"/>
</dbReference>
<feature type="signal peptide" evidence="1">
    <location>
        <begin position="1"/>
        <end position="20"/>
    </location>
</feature>
<keyword evidence="4" id="KW-1185">Reference proteome</keyword>